<dbReference type="RefSeq" id="WP_061079689.1">
    <property type="nucleotide sequence ID" value="NZ_JAAXPG010000040.1"/>
</dbReference>
<dbReference type="CDD" id="cd16936">
    <property type="entry name" value="HATPase_RsbW-like"/>
    <property type="match status" value="1"/>
</dbReference>
<dbReference type="PANTHER" id="PTHR35526:SF3">
    <property type="entry name" value="ANTI-SIGMA-F FACTOR RSBW"/>
    <property type="match status" value="1"/>
</dbReference>
<evidence type="ECO:0000259" key="2">
    <source>
        <dbReference type="Pfam" id="PF13581"/>
    </source>
</evidence>
<dbReference type="InterPro" id="IPR050267">
    <property type="entry name" value="Anti-sigma-factor_SerPK"/>
</dbReference>
<evidence type="ECO:0000313" key="4">
    <source>
        <dbReference type="Proteomes" id="UP000553209"/>
    </source>
</evidence>
<dbReference type="Pfam" id="PF13581">
    <property type="entry name" value="HATPase_c_2"/>
    <property type="match status" value="1"/>
</dbReference>
<comment type="caution">
    <text evidence="3">The sequence shown here is derived from an EMBL/GenBank/DDBJ whole genome shotgun (WGS) entry which is preliminary data.</text>
</comment>
<sequence length="167" mass="18299">MIFLSTPKIPRPLVRWEHRVYPGALDQLARVRADLAADLAGFDGDLVETVRLCASELFANSVKYTDSGERDGEVVRALSMPDARTLRFSVSDCGGGGAVPAVPKERTEDEWSWAEGQRGLLLVQNLSTAWGHFRLAPWADLGTHVWATFTVPPGGAPPVTRPYVLTR</sequence>
<dbReference type="AlphaFoldDB" id="A0A7X6MJA5"/>
<keyword evidence="4" id="KW-1185">Reference proteome</keyword>
<gene>
    <name evidence="3" type="ORF">HGB44_28690</name>
</gene>
<keyword evidence="1" id="KW-0723">Serine/threonine-protein kinase</keyword>
<organism evidence="3 4">
    <name type="scientific">Nocardiopsis alborubida</name>
    <dbReference type="NCBI Taxonomy" id="146802"/>
    <lineage>
        <taxon>Bacteria</taxon>
        <taxon>Bacillati</taxon>
        <taxon>Actinomycetota</taxon>
        <taxon>Actinomycetes</taxon>
        <taxon>Streptosporangiales</taxon>
        <taxon>Nocardiopsidaceae</taxon>
        <taxon>Nocardiopsis</taxon>
    </lineage>
</organism>
<dbReference type="Proteomes" id="UP000553209">
    <property type="component" value="Unassembled WGS sequence"/>
</dbReference>
<proteinExistence type="predicted"/>
<dbReference type="SUPFAM" id="SSF55874">
    <property type="entry name" value="ATPase domain of HSP90 chaperone/DNA topoisomerase II/histidine kinase"/>
    <property type="match status" value="1"/>
</dbReference>
<keyword evidence="1" id="KW-0418">Kinase</keyword>
<protein>
    <submittedName>
        <fullName evidence="3">ATP-binding protein</fullName>
    </submittedName>
</protein>
<name>A0A7X6MJA5_9ACTN</name>
<dbReference type="Gene3D" id="3.30.565.10">
    <property type="entry name" value="Histidine kinase-like ATPase, C-terminal domain"/>
    <property type="match status" value="1"/>
</dbReference>
<dbReference type="InterPro" id="IPR036890">
    <property type="entry name" value="HATPase_C_sf"/>
</dbReference>
<evidence type="ECO:0000313" key="3">
    <source>
        <dbReference type="EMBL" id="NKZ01615.1"/>
    </source>
</evidence>
<dbReference type="GO" id="GO:0004674">
    <property type="term" value="F:protein serine/threonine kinase activity"/>
    <property type="evidence" value="ECO:0007669"/>
    <property type="project" value="UniProtKB-KW"/>
</dbReference>
<keyword evidence="1" id="KW-0808">Transferase</keyword>
<feature type="domain" description="Histidine kinase/HSP90-like ATPase" evidence="2">
    <location>
        <begin position="24"/>
        <end position="147"/>
    </location>
</feature>
<evidence type="ECO:0000256" key="1">
    <source>
        <dbReference type="ARBA" id="ARBA00022527"/>
    </source>
</evidence>
<dbReference type="GO" id="GO:0005524">
    <property type="term" value="F:ATP binding"/>
    <property type="evidence" value="ECO:0007669"/>
    <property type="project" value="UniProtKB-KW"/>
</dbReference>
<dbReference type="PANTHER" id="PTHR35526">
    <property type="entry name" value="ANTI-SIGMA-F FACTOR RSBW-RELATED"/>
    <property type="match status" value="1"/>
</dbReference>
<reference evidence="3 4" key="1">
    <citation type="submission" date="2020-04" db="EMBL/GenBank/DDBJ databases">
        <title>MicrobeNet Type strains.</title>
        <authorList>
            <person name="Nicholson A.C."/>
        </authorList>
    </citation>
    <scope>NUCLEOTIDE SEQUENCE [LARGE SCALE GENOMIC DNA]</scope>
    <source>
        <strain evidence="3 4">ATCC 23612</strain>
    </source>
</reference>
<accession>A0A7X6MJA5</accession>
<keyword evidence="3" id="KW-0547">Nucleotide-binding</keyword>
<dbReference type="EMBL" id="JAAXPG010000040">
    <property type="protein sequence ID" value="NKZ01615.1"/>
    <property type="molecule type" value="Genomic_DNA"/>
</dbReference>
<keyword evidence="3" id="KW-0067">ATP-binding</keyword>
<dbReference type="InterPro" id="IPR003594">
    <property type="entry name" value="HATPase_dom"/>
</dbReference>